<dbReference type="PRINTS" id="PR00455">
    <property type="entry name" value="HTHTETR"/>
</dbReference>
<feature type="DNA-binding region" description="H-T-H motif" evidence="2">
    <location>
        <begin position="34"/>
        <end position="53"/>
    </location>
</feature>
<dbReference type="Gene3D" id="1.10.357.10">
    <property type="entry name" value="Tetracycline Repressor, domain 2"/>
    <property type="match status" value="1"/>
</dbReference>
<dbReference type="Pfam" id="PF00440">
    <property type="entry name" value="TetR_N"/>
    <property type="match status" value="1"/>
</dbReference>
<dbReference type="Proteomes" id="UP000256388">
    <property type="component" value="Unassembled WGS sequence"/>
</dbReference>
<comment type="caution">
    <text evidence="4">The sequence shown here is derived from an EMBL/GenBank/DDBJ whole genome shotgun (WGS) entry which is preliminary data.</text>
</comment>
<accession>A0A347ZQ36</accession>
<keyword evidence="5" id="KW-1185">Reference proteome</keyword>
<dbReference type="PANTHER" id="PTHR43479:SF11">
    <property type="entry name" value="ACREF_ENVCD OPERON REPRESSOR-RELATED"/>
    <property type="match status" value="1"/>
</dbReference>
<dbReference type="PROSITE" id="PS50977">
    <property type="entry name" value="HTH_TETR_2"/>
    <property type="match status" value="1"/>
</dbReference>
<dbReference type="SUPFAM" id="SSF46689">
    <property type="entry name" value="Homeodomain-like"/>
    <property type="match status" value="1"/>
</dbReference>
<dbReference type="GO" id="GO:0003677">
    <property type="term" value="F:DNA binding"/>
    <property type="evidence" value="ECO:0007669"/>
    <property type="project" value="UniProtKB-UniRule"/>
</dbReference>
<evidence type="ECO:0000313" key="4">
    <source>
        <dbReference type="EMBL" id="REG06254.1"/>
    </source>
</evidence>
<evidence type="ECO:0000256" key="1">
    <source>
        <dbReference type="ARBA" id="ARBA00023125"/>
    </source>
</evidence>
<dbReference type="InterPro" id="IPR050624">
    <property type="entry name" value="HTH-type_Tx_Regulator"/>
</dbReference>
<reference evidence="4 5" key="1">
    <citation type="submission" date="2018-08" db="EMBL/GenBank/DDBJ databases">
        <title>Genomic Encyclopedia of Type Strains, Phase IV (KMG-IV): sequencing the most valuable type-strain genomes for metagenomic binning, comparative biology and taxonomic classification.</title>
        <authorList>
            <person name="Goeker M."/>
        </authorList>
    </citation>
    <scope>NUCLEOTIDE SEQUENCE [LARGE SCALE GENOMIC DNA]</scope>
    <source>
        <strain evidence="4 5">DSM 23923</strain>
    </source>
</reference>
<organism evidence="4 5">
    <name type="scientific">Pelolinea submarina</name>
    <dbReference type="NCBI Taxonomy" id="913107"/>
    <lineage>
        <taxon>Bacteria</taxon>
        <taxon>Bacillati</taxon>
        <taxon>Chloroflexota</taxon>
        <taxon>Anaerolineae</taxon>
        <taxon>Anaerolineales</taxon>
        <taxon>Anaerolineaceae</taxon>
        <taxon>Pelolinea</taxon>
    </lineage>
</organism>
<proteinExistence type="predicted"/>
<dbReference type="InterPro" id="IPR001647">
    <property type="entry name" value="HTH_TetR"/>
</dbReference>
<gene>
    <name evidence="4" type="ORF">DFR64_2686</name>
</gene>
<evidence type="ECO:0000259" key="3">
    <source>
        <dbReference type="PROSITE" id="PS50977"/>
    </source>
</evidence>
<dbReference type="PANTHER" id="PTHR43479">
    <property type="entry name" value="ACREF/ENVCD OPERON REPRESSOR-RELATED"/>
    <property type="match status" value="1"/>
</dbReference>
<dbReference type="EMBL" id="QUMS01000004">
    <property type="protein sequence ID" value="REG06254.1"/>
    <property type="molecule type" value="Genomic_DNA"/>
</dbReference>
<dbReference type="OrthoDB" id="9812484at2"/>
<dbReference type="InterPro" id="IPR009057">
    <property type="entry name" value="Homeodomain-like_sf"/>
</dbReference>
<feature type="domain" description="HTH tetR-type" evidence="3">
    <location>
        <begin position="11"/>
        <end position="71"/>
    </location>
</feature>
<dbReference type="RefSeq" id="WP_116225952.1">
    <property type="nucleotide sequence ID" value="NZ_AP018437.1"/>
</dbReference>
<evidence type="ECO:0000256" key="2">
    <source>
        <dbReference type="PROSITE-ProRule" id="PRU00335"/>
    </source>
</evidence>
<sequence>MAKENKKNTTADKKELIRACAKELFSEQGFKNTNVADITRKAGVATGTFYLYYPSKDSLFMDIYLEENIKLKNAIMADFNPDDEPLQALQKLMQLNIAGMNANPILREWFNKEVFSKIEENFNAEKGLDSVDFMYENFLDAVRKWQDSGKLRKDISADMIMALLSVVVVVDLHKEEIGMQYFPQIQAYLTEFIMAGLYSADGAQAKGEVDVH</sequence>
<keyword evidence="1 2" id="KW-0238">DNA-binding</keyword>
<name>A0A347ZQ36_9CHLR</name>
<evidence type="ECO:0000313" key="5">
    <source>
        <dbReference type="Proteomes" id="UP000256388"/>
    </source>
</evidence>
<protein>
    <submittedName>
        <fullName evidence="4">TetR family transcriptional regulator</fullName>
    </submittedName>
</protein>
<dbReference type="AlphaFoldDB" id="A0A347ZQ36"/>